<feature type="region of interest" description="Disordered" evidence="1">
    <location>
        <begin position="177"/>
        <end position="208"/>
    </location>
</feature>
<dbReference type="InterPro" id="IPR025322">
    <property type="entry name" value="PADRE_dom"/>
</dbReference>
<dbReference type="Gramene" id="MELO3C021015.2.1">
    <property type="protein sequence ID" value="MELO3C021015.2.1"/>
    <property type="gene ID" value="MELO3C021015.2"/>
</dbReference>
<sequence length="253" mass="28569">MGRTTRSEKDVLKIIHPGKHIETYTKPILASEVLEKYPKFCITRPDVFKFPWIVVRSDSLLVPGKVFLLVPKRTLYRLLKTNHPPDGSLPSLLSSPLSRSFSRPSLPFRSNAGTTPKHLTHLRRSQLKSSGEDAHVESWLSMLPPHGVGNKRSTVRYSSSHVHDCYKCGNVPSADMSREDVENVRDHGDRKRKTTRTSLRSCMRKPGSAPRLPNLKVRFSIPNEDIVEPVAKQRTVIESLSKLATSIMVDVCR</sequence>
<accession>A0A9I9DNB2</accession>
<dbReference type="PANTHER" id="PTHR33052">
    <property type="entry name" value="DUF4228 DOMAIN PROTEIN-RELATED"/>
    <property type="match status" value="1"/>
</dbReference>
<protein>
    <submittedName>
        <fullName evidence="2">Uncharacterized protein</fullName>
    </submittedName>
</protein>
<feature type="compositionally biased region" description="Basic and acidic residues" evidence="1">
    <location>
        <begin position="177"/>
        <end position="189"/>
    </location>
</feature>
<evidence type="ECO:0000313" key="2">
    <source>
        <dbReference type="EnsemblPlants" id="MELO3C021015.2.1"/>
    </source>
</evidence>
<dbReference type="Pfam" id="PF14009">
    <property type="entry name" value="PADRE"/>
    <property type="match status" value="1"/>
</dbReference>
<reference evidence="2" key="1">
    <citation type="submission" date="2023-03" db="UniProtKB">
        <authorList>
            <consortium name="EnsemblPlants"/>
        </authorList>
    </citation>
    <scope>IDENTIFICATION</scope>
</reference>
<organism evidence="2">
    <name type="scientific">Cucumis melo</name>
    <name type="common">Muskmelon</name>
    <dbReference type="NCBI Taxonomy" id="3656"/>
    <lineage>
        <taxon>Eukaryota</taxon>
        <taxon>Viridiplantae</taxon>
        <taxon>Streptophyta</taxon>
        <taxon>Embryophyta</taxon>
        <taxon>Tracheophyta</taxon>
        <taxon>Spermatophyta</taxon>
        <taxon>Magnoliopsida</taxon>
        <taxon>eudicotyledons</taxon>
        <taxon>Gunneridae</taxon>
        <taxon>Pentapetalae</taxon>
        <taxon>rosids</taxon>
        <taxon>fabids</taxon>
        <taxon>Cucurbitales</taxon>
        <taxon>Cucurbitaceae</taxon>
        <taxon>Benincaseae</taxon>
        <taxon>Cucumis</taxon>
    </lineage>
</organism>
<evidence type="ECO:0000256" key="1">
    <source>
        <dbReference type="SAM" id="MobiDB-lite"/>
    </source>
</evidence>
<dbReference type="AlphaFoldDB" id="A0A9I9DNB2"/>
<proteinExistence type="predicted"/>
<dbReference type="EnsemblPlants" id="MELO3C021015.2.1">
    <property type="protein sequence ID" value="MELO3C021015.2.1"/>
    <property type="gene ID" value="MELO3C021015.2"/>
</dbReference>
<name>A0A9I9DNB2_CUCME</name>